<sequence>MQIKQLQVNFDAREDRLMLRIATAERDEIAVALTRRLIKVLWPFLQRMLEGHLAAESGTETEETLQATLGAGSFSEPFDEDDLSHPLGTDPVLAMESRLQPIDGPACRIMLGEIRGRQVSFDCDRDLLEALCAMIQATVEQADWDLDLAALALPEPTVVEPDASPTLH</sequence>
<dbReference type="AlphaFoldDB" id="A0A6C1B6H4"/>
<name>A0A6C1B6H4_9RHOO</name>
<dbReference type="EMBL" id="CP048836">
    <property type="protein sequence ID" value="QID17844.1"/>
    <property type="molecule type" value="Genomic_DNA"/>
</dbReference>
<gene>
    <name evidence="1" type="ORF">G3580_09440</name>
</gene>
<dbReference type="Proteomes" id="UP000501991">
    <property type="component" value="Chromosome"/>
</dbReference>
<keyword evidence="2" id="KW-1185">Reference proteome</keyword>
<dbReference type="RefSeq" id="WP_173765006.1">
    <property type="nucleotide sequence ID" value="NZ_CP048836.1"/>
</dbReference>
<evidence type="ECO:0000313" key="1">
    <source>
        <dbReference type="EMBL" id="QID17844.1"/>
    </source>
</evidence>
<accession>A0A6C1B6H4</accession>
<organism evidence="1 2">
    <name type="scientific">Nitrogeniibacter mangrovi</name>
    <dbReference type="NCBI Taxonomy" id="2016596"/>
    <lineage>
        <taxon>Bacteria</taxon>
        <taxon>Pseudomonadati</taxon>
        <taxon>Pseudomonadota</taxon>
        <taxon>Betaproteobacteria</taxon>
        <taxon>Rhodocyclales</taxon>
        <taxon>Zoogloeaceae</taxon>
        <taxon>Nitrogeniibacter</taxon>
    </lineage>
</organism>
<reference evidence="1 2" key="1">
    <citation type="submission" date="2020-02" db="EMBL/GenBank/DDBJ databases">
        <title>Nitrogenibacter mangrovi gen. nov., sp. nov. isolated from mangrove sediment, a denitrifying betaproteobacterium.</title>
        <authorList>
            <person name="Liao H."/>
            <person name="Tian Y."/>
        </authorList>
    </citation>
    <scope>NUCLEOTIDE SEQUENCE [LARGE SCALE GENOMIC DNA]</scope>
    <source>
        <strain evidence="1 2">M9-3-2</strain>
    </source>
</reference>
<dbReference type="KEGG" id="azq:G3580_09440"/>
<evidence type="ECO:0000313" key="2">
    <source>
        <dbReference type="Proteomes" id="UP000501991"/>
    </source>
</evidence>
<protein>
    <submittedName>
        <fullName evidence="1">Uncharacterized protein</fullName>
    </submittedName>
</protein>
<proteinExistence type="predicted"/>